<feature type="transmembrane region" description="Helical" evidence="1">
    <location>
        <begin position="13"/>
        <end position="31"/>
    </location>
</feature>
<reference evidence="2 3" key="1">
    <citation type="submission" date="2017-06" db="EMBL/GenBank/DDBJ databases">
        <title>Comparative genomic analysis of Ambrosia Fusariam Clade fungi.</title>
        <authorList>
            <person name="Stajich J.E."/>
            <person name="Carrillo J."/>
            <person name="Kijimoto T."/>
            <person name="Eskalen A."/>
            <person name="O'Donnell K."/>
            <person name="Kasson M."/>
        </authorList>
    </citation>
    <scope>NUCLEOTIDE SEQUENCE [LARGE SCALE GENOMIC DNA]</scope>
    <source>
        <strain evidence="2 3">NRRL62606</strain>
    </source>
</reference>
<keyword evidence="1" id="KW-0812">Transmembrane</keyword>
<dbReference type="Proteomes" id="UP000287972">
    <property type="component" value="Unassembled WGS sequence"/>
</dbReference>
<gene>
    <name evidence="2" type="ORF">CEP51_003970</name>
</gene>
<keyword evidence="1" id="KW-0472">Membrane</keyword>
<feature type="transmembrane region" description="Helical" evidence="1">
    <location>
        <begin position="73"/>
        <end position="93"/>
    </location>
</feature>
<organism evidence="2 3">
    <name type="scientific">Fusarium floridanum</name>
    <dbReference type="NCBI Taxonomy" id="1325733"/>
    <lineage>
        <taxon>Eukaryota</taxon>
        <taxon>Fungi</taxon>
        <taxon>Dikarya</taxon>
        <taxon>Ascomycota</taxon>
        <taxon>Pezizomycotina</taxon>
        <taxon>Sordariomycetes</taxon>
        <taxon>Hypocreomycetidae</taxon>
        <taxon>Hypocreales</taxon>
        <taxon>Nectriaceae</taxon>
        <taxon>Fusarium</taxon>
        <taxon>Fusarium solani species complex</taxon>
    </lineage>
</organism>
<proteinExistence type="predicted"/>
<accession>A0A428S3C6</accession>
<name>A0A428S3C6_9HYPO</name>
<dbReference type="EMBL" id="NKCL01000069">
    <property type="protein sequence ID" value="RSL84330.1"/>
    <property type="molecule type" value="Genomic_DNA"/>
</dbReference>
<evidence type="ECO:0000256" key="1">
    <source>
        <dbReference type="SAM" id="Phobius"/>
    </source>
</evidence>
<sequence>MESITSITTTTESITSITTIMVFITVTTIIMESITSITTIMAFITVTTTITSTITTTVFITVTTIIMESITSIITITVIITVTTIITIITIITSTITTTLITMVTTTIMHGHHGHHYGHHSKRNNLRNALTANANSLAGVTSINDPKLDRYVQRAEETVGQTIRKAVNELDDPSDARVDKYVEKAEAAVGNSIRKAVVDIFSDPRKVKAALTAANANAVADPDVVDLGDVATGTRHRNRKIKTVKIDKREPNNSIYSDVKVEKTVEKAVEQAAAKIVENLDGTHGHKSKSHHTHHHPKRSVKFYNGYQRECEGKLKKAFAVDGRYAHPLKKLSYSHPNTCSKHDGHYLRYQYEDLKSSVSGKLIGGHHHHNHHHHNDYEKHDGHYKVGKYYIELVKKDHHHEIVISLDLKENHEYHATKAAVFVGCDGGSDSYDGHNICHHKSYPYQAVEEKGLNEFSFAIKDKYQCRDHYYIAIYVELCDKKGDCHSCKGRYNY</sequence>
<feature type="transmembrane region" description="Helical" evidence="1">
    <location>
        <begin position="43"/>
        <end position="67"/>
    </location>
</feature>
<keyword evidence="3" id="KW-1185">Reference proteome</keyword>
<evidence type="ECO:0000313" key="2">
    <source>
        <dbReference type="EMBL" id="RSL84330.1"/>
    </source>
</evidence>
<comment type="caution">
    <text evidence="2">The sequence shown here is derived from an EMBL/GenBank/DDBJ whole genome shotgun (WGS) entry which is preliminary data.</text>
</comment>
<evidence type="ECO:0000313" key="3">
    <source>
        <dbReference type="Proteomes" id="UP000287972"/>
    </source>
</evidence>
<keyword evidence="1" id="KW-1133">Transmembrane helix</keyword>
<protein>
    <submittedName>
        <fullName evidence="2">Uncharacterized protein</fullName>
    </submittedName>
</protein>
<dbReference type="AlphaFoldDB" id="A0A428S3C6"/>